<evidence type="ECO:0000313" key="3">
    <source>
        <dbReference type="Proteomes" id="UP000295418"/>
    </source>
</evidence>
<dbReference type="RefSeq" id="WP_132416246.1">
    <property type="nucleotide sequence ID" value="NZ_SKFG01000001.1"/>
</dbReference>
<sequence>MYVKLAQIIKISLLLCSLMIVLLGCTSSTDSMNSERLETESTLQQSPERLQKLQSLINMSDTLYKKTLSNDVLGAREELERITLLIPEIEFSGISSIEGLHALTGSVMEASRLCNAVKPDMESIKLSAAQIRFATDALTHKNDPLWHQYYELLSSDLTLVGQSVRDVRRVDADNAFAKFIMHMDTIKPAILITKQPEEVERVQSIITYIKSQLRIKPHDMKEINKGIQLMQSALDQLFDKKDEGAFMPVVPPENPVYWTIGIGTAILLALTYTAWRMYKGQDDIVPARKRSGV</sequence>
<protein>
    <recommendedName>
        <fullName evidence="4">Sporulation protein YpjB</fullName>
    </recommendedName>
</protein>
<evidence type="ECO:0000313" key="2">
    <source>
        <dbReference type="EMBL" id="TCZ81193.1"/>
    </source>
</evidence>
<keyword evidence="1" id="KW-0812">Transmembrane</keyword>
<dbReference type="AlphaFoldDB" id="A0A4R4ENK8"/>
<dbReference type="InterPro" id="IPR014231">
    <property type="entry name" value="Spore_YpjB"/>
</dbReference>
<comment type="caution">
    <text evidence="2">The sequence shown here is derived from an EMBL/GenBank/DDBJ whole genome shotgun (WGS) entry which is preliminary data.</text>
</comment>
<evidence type="ECO:0000256" key="1">
    <source>
        <dbReference type="SAM" id="Phobius"/>
    </source>
</evidence>
<name>A0A4R4ENK8_9BACL</name>
<proteinExistence type="predicted"/>
<dbReference type="PROSITE" id="PS51257">
    <property type="entry name" value="PROKAR_LIPOPROTEIN"/>
    <property type="match status" value="1"/>
</dbReference>
<keyword evidence="1" id="KW-0472">Membrane</keyword>
<keyword evidence="1" id="KW-1133">Transmembrane helix</keyword>
<gene>
    <name evidence="2" type="ORF">E0485_02645</name>
</gene>
<dbReference type="OrthoDB" id="2464294at2"/>
<feature type="transmembrane region" description="Helical" evidence="1">
    <location>
        <begin position="256"/>
        <end position="275"/>
    </location>
</feature>
<evidence type="ECO:0008006" key="4">
    <source>
        <dbReference type="Google" id="ProtNLM"/>
    </source>
</evidence>
<dbReference type="EMBL" id="SKFG01000001">
    <property type="protein sequence ID" value="TCZ81193.1"/>
    <property type="molecule type" value="Genomic_DNA"/>
</dbReference>
<organism evidence="2 3">
    <name type="scientific">Paenibacillus albiflavus</name>
    <dbReference type="NCBI Taxonomy" id="2545760"/>
    <lineage>
        <taxon>Bacteria</taxon>
        <taxon>Bacillati</taxon>
        <taxon>Bacillota</taxon>
        <taxon>Bacilli</taxon>
        <taxon>Bacillales</taxon>
        <taxon>Paenibacillaceae</taxon>
        <taxon>Paenibacillus</taxon>
    </lineage>
</organism>
<keyword evidence="3" id="KW-1185">Reference proteome</keyword>
<reference evidence="2 3" key="1">
    <citation type="submission" date="2019-03" db="EMBL/GenBank/DDBJ databases">
        <authorList>
            <person name="Kim M.K.M."/>
        </authorList>
    </citation>
    <scope>NUCLEOTIDE SEQUENCE [LARGE SCALE GENOMIC DNA]</scope>
    <source>
        <strain evidence="2 3">18JY21-1</strain>
    </source>
</reference>
<dbReference type="Pfam" id="PF09577">
    <property type="entry name" value="Spore_YpjB"/>
    <property type="match status" value="1"/>
</dbReference>
<dbReference type="Proteomes" id="UP000295418">
    <property type="component" value="Unassembled WGS sequence"/>
</dbReference>
<accession>A0A4R4ENK8</accession>